<dbReference type="NCBIfam" id="TIGR03696">
    <property type="entry name" value="Rhs_assc_core"/>
    <property type="match status" value="1"/>
</dbReference>
<comment type="caution">
    <text evidence="2">The sequence shown here is derived from an EMBL/GenBank/DDBJ whole genome shotgun (WGS) entry which is preliminary data.</text>
</comment>
<sequence>MRCAVRTLSTAAGITSRNPLRFQGQQVDDETRLHYNRNRYYDPNTGRFICKDPIGLAGGINVFQYAPSPIGWLDPLGLAKRGPKPKGEGPHNAAIDAWGQEVQANGGRVISGGGGSNEVLIRTPGGHKEGRRTDIT</sequence>
<protein>
    <submittedName>
        <fullName evidence="2">RHS repeat-associated core domain-containing protein</fullName>
    </submittedName>
</protein>
<reference evidence="2" key="1">
    <citation type="submission" date="2020-12" db="EMBL/GenBank/DDBJ databases">
        <title>Burkholderia cepacia complex in Mexico.</title>
        <authorList>
            <person name="Estrada P."/>
        </authorList>
    </citation>
    <scope>NUCLEOTIDE SEQUENCE</scope>
    <source>
        <strain evidence="2">871</strain>
    </source>
</reference>
<name>A0A8I1AVJ9_BURCE</name>
<proteinExistence type="predicted"/>
<evidence type="ECO:0000313" key="2">
    <source>
        <dbReference type="EMBL" id="MBH9702169.1"/>
    </source>
</evidence>
<dbReference type="Gene3D" id="2.180.10.10">
    <property type="entry name" value="RHS repeat-associated core"/>
    <property type="match status" value="1"/>
</dbReference>
<evidence type="ECO:0000256" key="1">
    <source>
        <dbReference type="SAM" id="MobiDB-lite"/>
    </source>
</evidence>
<dbReference type="AlphaFoldDB" id="A0A8I1AVJ9"/>
<gene>
    <name evidence="2" type="ORF">JAO13_37645</name>
</gene>
<evidence type="ECO:0000313" key="3">
    <source>
        <dbReference type="Proteomes" id="UP000645612"/>
    </source>
</evidence>
<organism evidence="2 3">
    <name type="scientific">Burkholderia cepacia</name>
    <name type="common">Pseudomonas cepacia</name>
    <dbReference type="NCBI Taxonomy" id="292"/>
    <lineage>
        <taxon>Bacteria</taxon>
        <taxon>Pseudomonadati</taxon>
        <taxon>Pseudomonadota</taxon>
        <taxon>Betaproteobacteria</taxon>
        <taxon>Burkholderiales</taxon>
        <taxon>Burkholderiaceae</taxon>
        <taxon>Burkholderia</taxon>
        <taxon>Burkholderia cepacia complex</taxon>
    </lineage>
</organism>
<dbReference type="PRINTS" id="PR00394">
    <property type="entry name" value="RHSPROTEIN"/>
</dbReference>
<dbReference type="Proteomes" id="UP000645612">
    <property type="component" value="Unassembled WGS sequence"/>
</dbReference>
<accession>A0A8I1AVJ9</accession>
<dbReference type="InterPro" id="IPR022385">
    <property type="entry name" value="Rhs_assc_core"/>
</dbReference>
<feature type="region of interest" description="Disordered" evidence="1">
    <location>
        <begin position="105"/>
        <end position="136"/>
    </location>
</feature>
<dbReference type="EMBL" id="JAEDXG010000062">
    <property type="protein sequence ID" value="MBH9702169.1"/>
    <property type="molecule type" value="Genomic_DNA"/>
</dbReference>
<feature type="compositionally biased region" description="Basic and acidic residues" evidence="1">
    <location>
        <begin position="126"/>
        <end position="136"/>
    </location>
</feature>
<dbReference type="PANTHER" id="PTHR32305:SF15">
    <property type="entry name" value="PROTEIN RHSA-RELATED"/>
    <property type="match status" value="1"/>
</dbReference>
<dbReference type="PANTHER" id="PTHR32305">
    <property type="match status" value="1"/>
</dbReference>
<dbReference type="InterPro" id="IPR050708">
    <property type="entry name" value="T6SS_VgrG/RHS"/>
</dbReference>